<proteinExistence type="predicted"/>
<evidence type="ECO:0000313" key="1">
    <source>
        <dbReference type="EMBL" id="SHH49905.1"/>
    </source>
</evidence>
<dbReference type="Proteomes" id="UP000184241">
    <property type="component" value="Unassembled WGS sequence"/>
</dbReference>
<dbReference type="AlphaFoldDB" id="A0A1M5TGE2"/>
<gene>
    <name evidence="1" type="ORF">SAMN02745941_00210</name>
</gene>
<name>A0A1M5TGE2_9CLOT</name>
<evidence type="ECO:0000313" key="2">
    <source>
        <dbReference type="Proteomes" id="UP000184241"/>
    </source>
</evidence>
<dbReference type="EMBL" id="FQXU01000003">
    <property type="protein sequence ID" value="SHH49905.1"/>
    <property type="molecule type" value="Genomic_DNA"/>
</dbReference>
<accession>A0A1M5TGE2</accession>
<reference evidence="1 2" key="1">
    <citation type="submission" date="2016-11" db="EMBL/GenBank/DDBJ databases">
        <authorList>
            <person name="Jaros S."/>
            <person name="Januszkiewicz K."/>
            <person name="Wedrychowicz H."/>
        </authorList>
    </citation>
    <scope>NUCLEOTIDE SEQUENCE [LARGE SCALE GENOMIC DNA]</scope>
    <source>
        <strain evidence="1 2">DSM 6191</strain>
    </source>
</reference>
<dbReference type="RefSeq" id="WP_073015907.1">
    <property type="nucleotide sequence ID" value="NZ_FQXU01000003.1"/>
</dbReference>
<sequence>MNLNKLVIEALEGLDYPVEYGWYDKEINDTHITFFQYNEVPEEHSDDEEEIIAHYVQVDLWSKENTEQLKKDVKAALKEADFIYQDSNDQFETETGIYHKAMRFYIAEYL</sequence>
<organism evidence="1 2">
    <name type="scientific">Clostridium intestinale DSM 6191</name>
    <dbReference type="NCBI Taxonomy" id="1121320"/>
    <lineage>
        <taxon>Bacteria</taxon>
        <taxon>Bacillati</taxon>
        <taxon>Bacillota</taxon>
        <taxon>Clostridia</taxon>
        <taxon>Eubacteriales</taxon>
        <taxon>Clostridiaceae</taxon>
        <taxon>Clostridium</taxon>
    </lineage>
</organism>
<protein>
    <submittedName>
        <fullName evidence="1">Uncharacterized protein</fullName>
    </submittedName>
</protein>